<dbReference type="Proteomes" id="UP000054988">
    <property type="component" value="Unassembled WGS sequence"/>
</dbReference>
<accession>A0A0W0FI55</accession>
<dbReference type="AlphaFoldDB" id="A0A0W0FI55"/>
<dbReference type="EMBL" id="LATX01001963">
    <property type="protein sequence ID" value="KTB35892.1"/>
    <property type="molecule type" value="Genomic_DNA"/>
</dbReference>
<evidence type="ECO:0000313" key="2">
    <source>
        <dbReference type="Proteomes" id="UP000054988"/>
    </source>
</evidence>
<reference evidence="1 2" key="1">
    <citation type="submission" date="2015-12" db="EMBL/GenBank/DDBJ databases">
        <title>Draft genome sequence of Moniliophthora roreri, the causal agent of frosty pod rot of cacao.</title>
        <authorList>
            <person name="Aime M.C."/>
            <person name="Diaz-Valderrama J.R."/>
            <person name="Kijpornyongpan T."/>
            <person name="Phillips-Mora W."/>
        </authorList>
    </citation>
    <scope>NUCLEOTIDE SEQUENCE [LARGE SCALE GENOMIC DNA]</scope>
    <source>
        <strain evidence="1 2">MCA 2952</strain>
    </source>
</reference>
<evidence type="ECO:0000313" key="1">
    <source>
        <dbReference type="EMBL" id="KTB35892.1"/>
    </source>
</evidence>
<protein>
    <submittedName>
        <fullName evidence="1">Uncharacterized protein</fullName>
    </submittedName>
</protein>
<gene>
    <name evidence="1" type="ORF">WG66_11531</name>
</gene>
<proteinExistence type="predicted"/>
<comment type="caution">
    <text evidence="1">The sequence shown here is derived from an EMBL/GenBank/DDBJ whole genome shotgun (WGS) entry which is preliminary data.</text>
</comment>
<organism evidence="1 2">
    <name type="scientific">Moniliophthora roreri</name>
    <name type="common">Frosty pod rot fungus</name>
    <name type="synonym">Monilia roreri</name>
    <dbReference type="NCBI Taxonomy" id="221103"/>
    <lineage>
        <taxon>Eukaryota</taxon>
        <taxon>Fungi</taxon>
        <taxon>Dikarya</taxon>
        <taxon>Basidiomycota</taxon>
        <taxon>Agaricomycotina</taxon>
        <taxon>Agaricomycetes</taxon>
        <taxon>Agaricomycetidae</taxon>
        <taxon>Agaricales</taxon>
        <taxon>Marasmiineae</taxon>
        <taxon>Marasmiaceae</taxon>
        <taxon>Moniliophthora</taxon>
    </lineage>
</organism>
<name>A0A0W0FI55_MONRR</name>
<sequence length="26" mass="3057">MSIPQYQKYWSQIPIPSSQISTCSFH</sequence>